<proteinExistence type="predicted"/>
<evidence type="ECO:0000313" key="3">
    <source>
        <dbReference type="Proteomes" id="UP001244552"/>
    </source>
</evidence>
<feature type="signal peptide" evidence="1">
    <location>
        <begin position="1"/>
        <end position="23"/>
    </location>
</feature>
<comment type="caution">
    <text evidence="2">The sequence shown here is derived from an EMBL/GenBank/DDBJ whole genome shotgun (WGS) entry which is preliminary data.</text>
</comment>
<feature type="chain" id="PRO_5046510079" description="Tudor domain-containing protein" evidence="1">
    <location>
        <begin position="24"/>
        <end position="231"/>
    </location>
</feature>
<dbReference type="EMBL" id="JAUSVU010000021">
    <property type="protein sequence ID" value="MDQ0535845.1"/>
    <property type="molecule type" value="Genomic_DNA"/>
</dbReference>
<evidence type="ECO:0008006" key="4">
    <source>
        <dbReference type="Google" id="ProtNLM"/>
    </source>
</evidence>
<protein>
    <recommendedName>
        <fullName evidence="4">Tudor domain-containing protein</fullName>
    </recommendedName>
</protein>
<evidence type="ECO:0000256" key="1">
    <source>
        <dbReference type="SAM" id="SignalP"/>
    </source>
</evidence>
<dbReference type="RefSeq" id="WP_209987914.1">
    <property type="nucleotide sequence ID" value="NZ_JAGINO010000023.1"/>
</dbReference>
<dbReference type="Proteomes" id="UP001244552">
    <property type="component" value="Unassembled WGS sequence"/>
</dbReference>
<keyword evidence="1" id="KW-0732">Signal</keyword>
<keyword evidence="3" id="KW-1185">Reference proteome</keyword>
<dbReference type="PROSITE" id="PS51257">
    <property type="entry name" value="PROKAR_LIPOPROTEIN"/>
    <property type="match status" value="1"/>
</dbReference>
<organism evidence="2 3">
    <name type="scientific">Azospirillum picis</name>
    <dbReference type="NCBI Taxonomy" id="488438"/>
    <lineage>
        <taxon>Bacteria</taxon>
        <taxon>Pseudomonadati</taxon>
        <taxon>Pseudomonadota</taxon>
        <taxon>Alphaproteobacteria</taxon>
        <taxon>Rhodospirillales</taxon>
        <taxon>Azospirillaceae</taxon>
        <taxon>Azospirillum</taxon>
    </lineage>
</organism>
<dbReference type="SUPFAM" id="SSF54160">
    <property type="entry name" value="Chromo domain-like"/>
    <property type="match status" value="1"/>
</dbReference>
<sequence length="231" mass="24597">MSRLLLLCLAALALLSACGPVYETQYSLTPPASPEGRLCVSQCQQNRSLCRQNCGLAEQACVSDARARARYDYQAYVATRKAEKAPIKKSISDFDHSSSCGSSSCEARCDADYRDCFGGACGGRVSATQVCTAFCDKEVPAATPRPALSPVPPAAAIPPSGAPAGTAVAEAPETAESLCQPGTLVKVRWKGETYLATVKGTLRKDGRCPVHYDGYSMEDDEAVSVRRMSRR</sequence>
<reference evidence="2 3" key="1">
    <citation type="submission" date="2023-07" db="EMBL/GenBank/DDBJ databases">
        <title>Genomic Encyclopedia of Type Strains, Phase IV (KMG-IV): sequencing the most valuable type-strain genomes for metagenomic binning, comparative biology and taxonomic classification.</title>
        <authorList>
            <person name="Goeker M."/>
        </authorList>
    </citation>
    <scope>NUCLEOTIDE SEQUENCE [LARGE SCALE GENOMIC DNA]</scope>
    <source>
        <strain evidence="2 3">DSM 19922</strain>
    </source>
</reference>
<gene>
    <name evidence="2" type="ORF">QO018_004731</name>
</gene>
<evidence type="ECO:0000313" key="2">
    <source>
        <dbReference type="EMBL" id="MDQ0535845.1"/>
    </source>
</evidence>
<dbReference type="InterPro" id="IPR016197">
    <property type="entry name" value="Chromo-like_dom_sf"/>
</dbReference>
<accession>A0ABU0MQV6</accession>
<name>A0ABU0MQV6_9PROT</name>